<evidence type="ECO:0000256" key="1">
    <source>
        <dbReference type="ARBA" id="ARBA00022801"/>
    </source>
</evidence>
<dbReference type="PRINTS" id="PR00412">
    <property type="entry name" value="EPOXHYDRLASE"/>
</dbReference>
<organism evidence="5 6">
    <name type="scientific">Aquilegia coerulea</name>
    <name type="common">Rocky mountain columbine</name>
    <dbReference type="NCBI Taxonomy" id="218851"/>
    <lineage>
        <taxon>Eukaryota</taxon>
        <taxon>Viridiplantae</taxon>
        <taxon>Streptophyta</taxon>
        <taxon>Embryophyta</taxon>
        <taxon>Tracheophyta</taxon>
        <taxon>Spermatophyta</taxon>
        <taxon>Magnoliopsida</taxon>
        <taxon>Ranunculales</taxon>
        <taxon>Ranunculaceae</taxon>
        <taxon>Thalictroideae</taxon>
        <taxon>Aquilegia</taxon>
    </lineage>
</organism>
<dbReference type="InterPro" id="IPR000073">
    <property type="entry name" value="AB_hydrolase_1"/>
</dbReference>
<dbReference type="OrthoDB" id="7130006at2759"/>
<keyword evidence="6" id="KW-1185">Reference proteome</keyword>
<dbReference type="SUPFAM" id="SSF53474">
    <property type="entry name" value="alpha/beta-Hydrolases"/>
    <property type="match status" value="1"/>
</dbReference>
<dbReference type="AlphaFoldDB" id="A0A2G5F099"/>
<dbReference type="EMBL" id="KZ305020">
    <property type="protein sequence ID" value="PIA61317.1"/>
    <property type="molecule type" value="Genomic_DNA"/>
</dbReference>
<dbReference type="Proteomes" id="UP000230069">
    <property type="component" value="Unassembled WGS sequence"/>
</dbReference>
<evidence type="ECO:0000313" key="5">
    <source>
        <dbReference type="EMBL" id="PIA61317.1"/>
    </source>
</evidence>
<keyword evidence="3" id="KW-0732">Signal</keyword>
<reference evidence="5 6" key="1">
    <citation type="submission" date="2017-09" db="EMBL/GenBank/DDBJ databases">
        <title>WGS assembly of Aquilegia coerulea Goldsmith.</title>
        <authorList>
            <person name="Hodges S."/>
            <person name="Kramer E."/>
            <person name="Nordborg M."/>
            <person name="Tomkins J."/>
            <person name="Borevitz J."/>
            <person name="Derieg N."/>
            <person name="Yan J."/>
            <person name="Mihaltcheva S."/>
            <person name="Hayes R.D."/>
            <person name="Rokhsar D."/>
        </authorList>
    </citation>
    <scope>NUCLEOTIDE SEQUENCE [LARGE SCALE GENOMIC DNA]</scope>
    <source>
        <strain evidence="6">cv. Goldsmith</strain>
    </source>
</reference>
<keyword evidence="1" id="KW-0378">Hydrolase</keyword>
<evidence type="ECO:0000256" key="2">
    <source>
        <dbReference type="ARBA" id="ARBA00038334"/>
    </source>
</evidence>
<evidence type="ECO:0000313" key="6">
    <source>
        <dbReference type="Proteomes" id="UP000230069"/>
    </source>
</evidence>
<comment type="similarity">
    <text evidence="2">Belongs to the AB hydrolase superfamily. Epoxide hydrolase family.</text>
</comment>
<evidence type="ECO:0000259" key="4">
    <source>
        <dbReference type="Pfam" id="PF00561"/>
    </source>
</evidence>
<protein>
    <recommendedName>
        <fullName evidence="4">AB hydrolase-1 domain-containing protein</fullName>
    </recommendedName>
</protein>
<dbReference type="GO" id="GO:0016787">
    <property type="term" value="F:hydrolase activity"/>
    <property type="evidence" value="ECO:0007669"/>
    <property type="project" value="UniProtKB-KW"/>
</dbReference>
<dbReference type="PANTHER" id="PTHR43329">
    <property type="entry name" value="EPOXIDE HYDROLASE"/>
    <property type="match status" value="1"/>
</dbReference>
<dbReference type="InterPro" id="IPR000639">
    <property type="entry name" value="Epox_hydrolase-like"/>
</dbReference>
<name>A0A2G5F099_AQUCA</name>
<gene>
    <name evidence="5" type="ORF">AQUCO_00300688v1</name>
</gene>
<feature type="domain" description="AB hydrolase-1" evidence="4">
    <location>
        <begin position="48"/>
        <end position="146"/>
    </location>
</feature>
<feature type="signal peptide" evidence="3">
    <location>
        <begin position="1"/>
        <end position="26"/>
    </location>
</feature>
<dbReference type="Pfam" id="PF00561">
    <property type="entry name" value="Abhydrolase_1"/>
    <property type="match status" value="1"/>
</dbReference>
<accession>A0A2G5F099</accession>
<proteinExistence type="inferred from homology"/>
<feature type="chain" id="PRO_5013579407" description="AB hydrolase-1 domain-containing protein" evidence="3">
    <location>
        <begin position="27"/>
        <end position="277"/>
    </location>
</feature>
<evidence type="ECO:0000256" key="3">
    <source>
        <dbReference type="SAM" id="SignalP"/>
    </source>
</evidence>
<dbReference type="InterPro" id="IPR029058">
    <property type="entry name" value="AB_hydrolase_fold"/>
</dbReference>
<dbReference type="Gene3D" id="3.40.50.1820">
    <property type="entry name" value="alpha/beta hydrolase"/>
    <property type="match status" value="2"/>
</dbReference>
<sequence length="277" mass="31433">MMEDMKQKLLIILMVYALFQLKTSEGIEHRMVYVNGINMHVAEEGQGPVVLLIHGFPELWYTWRHQIVSLAAKGFRAVAPDLRGYGDTKPSTAVNNSTYFHIVGDLIALIDNLGVEKEPGKMEAEFAQCSTANVLKKLLTYHNPGPFIIPRNTSFSSDGPYHLPSWLSEEDVNYYARKYNQTGFTGALNYYRALDLNWELTAAWTGKKVEIPVKFIVGDLDLTYNSPGTKEFIHGDGFKSYVPFLEEVVVMKGVGHFIHEERADETSAHIYNFIEKF</sequence>